<dbReference type="KEGG" id="lgo:JCM16774_0924"/>
<dbReference type="OrthoDB" id="9811198at2"/>
<comment type="subcellular location">
    <subcellularLocation>
        <location evidence="1">Cell membrane</location>
        <topology evidence="1">Multi-pass membrane protein</topology>
    </subcellularLocation>
</comment>
<evidence type="ECO:0000313" key="8">
    <source>
        <dbReference type="Proteomes" id="UP000321606"/>
    </source>
</evidence>
<dbReference type="InterPro" id="IPR049177">
    <property type="entry name" value="MgtC_SapB_SrpB_YhiD_N"/>
</dbReference>
<organism evidence="7 8">
    <name type="scientific">Pseudoleptotrichia goodfellowii</name>
    <dbReference type="NCBI Taxonomy" id="157692"/>
    <lineage>
        <taxon>Bacteria</taxon>
        <taxon>Fusobacteriati</taxon>
        <taxon>Fusobacteriota</taxon>
        <taxon>Fusobacteriia</taxon>
        <taxon>Fusobacteriales</taxon>
        <taxon>Leptotrichiaceae</taxon>
        <taxon>Pseudoleptotrichia</taxon>
    </lineage>
</organism>
<dbReference type="InterPro" id="IPR003416">
    <property type="entry name" value="MgtC/SapB/SrpB/YhiD_fam"/>
</dbReference>
<dbReference type="PRINTS" id="PR01837">
    <property type="entry name" value="MGTCSAPBPROT"/>
</dbReference>
<reference evidence="7 8" key="1">
    <citation type="submission" date="2019-07" db="EMBL/GenBank/DDBJ databases">
        <title>Complete Genome Sequence of Leptotrichia goodfellowii Strain JCM 16774.</title>
        <authorList>
            <person name="Watanabe S."/>
            <person name="Cui L."/>
        </authorList>
    </citation>
    <scope>NUCLEOTIDE SEQUENCE [LARGE SCALE GENOMIC DNA]</scope>
    <source>
        <strain evidence="7 8">JCM16774</strain>
    </source>
</reference>
<gene>
    <name evidence="7" type="ORF">JCM16774_0924</name>
</gene>
<proteinExistence type="inferred from homology"/>
<comment type="similarity">
    <text evidence="2">Belongs to the MgtC/SapB family.</text>
</comment>
<evidence type="ECO:0000256" key="5">
    <source>
        <dbReference type="ARBA" id="ARBA00022989"/>
    </source>
</evidence>
<dbReference type="PANTHER" id="PTHR33778">
    <property type="entry name" value="PROTEIN MGTC"/>
    <property type="match status" value="1"/>
</dbReference>
<evidence type="ECO:0000313" key="7">
    <source>
        <dbReference type="EMBL" id="BBM35993.1"/>
    </source>
</evidence>
<keyword evidence="5" id="KW-1133">Transmembrane helix</keyword>
<evidence type="ECO:0000256" key="3">
    <source>
        <dbReference type="ARBA" id="ARBA00022475"/>
    </source>
</evidence>
<dbReference type="GO" id="GO:0005886">
    <property type="term" value="C:plasma membrane"/>
    <property type="evidence" value="ECO:0007669"/>
    <property type="project" value="UniProtKB-SubCell"/>
</dbReference>
<dbReference type="AlphaFoldDB" id="A0A510JD57"/>
<dbReference type="STRING" id="714315.GCA_000516535_00916"/>
<evidence type="ECO:0000256" key="2">
    <source>
        <dbReference type="ARBA" id="ARBA00009298"/>
    </source>
</evidence>
<keyword evidence="6" id="KW-0472">Membrane</keyword>
<evidence type="ECO:0000256" key="4">
    <source>
        <dbReference type="ARBA" id="ARBA00022692"/>
    </source>
</evidence>
<accession>A0A510JD57</accession>
<dbReference type="EMBL" id="AP019822">
    <property type="protein sequence ID" value="BBM35993.1"/>
    <property type="molecule type" value="Genomic_DNA"/>
</dbReference>
<dbReference type="RefSeq" id="WP_006807460.1">
    <property type="nucleotide sequence ID" value="NZ_AP019822.1"/>
</dbReference>
<dbReference type="Proteomes" id="UP000321606">
    <property type="component" value="Chromosome"/>
</dbReference>
<evidence type="ECO:0000256" key="6">
    <source>
        <dbReference type="ARBA" id="ARBA00023136"/>
    </source>
</evidence>
<evidence type="ECO:0000256" key="1">
    <source>
        <dbReference type="ARBA" id="ARBA00004651"/>
    </source>
</evidence>
<keyword evidence="3" id="KW-1003">Cell membrane</keyword>
<protein>
    <submittedName>
        <fullName evidence="7">Mg2+ transporter-C family protein</fullName>
    </submittedName>
</protein>
<dbReference type="Pfam" id="PF02308">
    <property type="entry name" value="MgtC"/>
    <property type="match status" value="1"/>
</dbReference>
<sequence length="169" mass="17681">MTLEDIIMRILVAGIIGALIGNERKKSGKPAGIATHCVVCLGAALLAMIQSKIDENILKAVAVNPKIIGAFKVDTARIPAQIVSGVGFLGGGVILHSKNTISGITTAATIWITAGLGMGAGFGYFEIVIPTAIFLLGALYVLKGHGLFSEIEENHHSEDKTNNSTDDKK</sequence>
<name>A0A510JD57_9FUSO</name>
<keyword evidence="4" id="KW-0812">Transmembrane</keyword>
<dbReference type="PANTHER" id="PTHR33778:SF1">
    <property type="entry name" value="MAGNESIUM TRANSPORTER YHID-RELATED"/>
    <property type="match status" value="1"/>
</dbReference>